<feature type="region of interest" description="Disordered" evidence="1">
    <location>
        <begin position="154"/>
        <end position="177"/>
    </location>
</feature>
<accession>A0A318HH62</accession>
<comment type="caution">
    <text evidence="2">The sequence shown here is derived from an EMBL/GenBank/DDBJ whole genome shotgun (WGS) entry which is preliminary data.</text>
</comment>
<sequence>MDEPFIGSEALRDGTVANKHQLRTGFRALYPDVYLPVGVTPTLSQRTTAAWLWTRRRGVVAGLAASAMHGARWIADDVPVELIWPNARPPRGIRTRRDRLASDERRLVAGMWVTTPERTAFDIGRLIDGDEAVVHLDALSNATRFDRQAVADLGRRHSGSPGAPRLRSALDSYDPGAESPRETWLRLLLIRAGFPRPQTQIPVFDDFGNPRYYLDMGWEDVMIAVEYDGDHHRERPRFGKDIVRSEFVAYRGWTHIRVVAGAHPADVVNRVRRVWPPSVRSDREIACNPAILRSGRTPASSDTSS</sequence>
<gene>
    <name evidence="2" type="ORF">C8E89_10770</name>
</gene>
<evidence type="ECO:0000256" key="1">
    <source>
        <dbReference type="SAM" id="MobiDB-lite"/>
    </source>
</evidence>
<dbReference type="RefSeq" id="WP_110316558.1">
    <property type="nucleotide sequence ID" value="NZ_QJJU01000007.1"/>
</dbReference>
<evidence type="ECO:0008006" key="4">
    <source>
        <dbReference type="Google" id="ProtNLM"/>
    </source>
</evidence>
<reference evidence="2 3" key="2">
    <citation type="submission" date="2018-06" db="EMBL/GenBank/DDBJ databases">
        <title>Sequencing of bacterial isolates from soil warming experiment in Harvard Forest, Massachusetts, USA.</title>
        <authorList>
            <person name="Deangelis K.PhD."/>
        </authorList>
    </citation>
    <scope>NUCLEOTIDE SEQUENCE [LARGE SCALE GENOMIC DNA]</scope>
    <source>
        <strain evidence="2 3">GAS496</strain>
    </source>
</reference>
<keyword evidence="3" id="KW-1185">Reference proteome</keyword>
<dbReference type="AlphaFoldDB" id="A0A318HH62"/>
<reference evidence="3" key="1">
    <citation type="submission" date="2018-05" db="EMBL/GenBank/DDBJ databases">
        <authorList>
            <person name="Deangelis K."/>
            <person name="Huntemann M."/>
            <person name="Clum A."/>
            <person name="Pillay M."/>
            <person name="Palaniappan K."/>
            <person name="Varghese N."/>
            <person name="Mikhailova N."/>
            <person name="Stamatis D."/>
            <person name="Reddy T."/>
            <person name="Daum C."/>
            <person name="Shapiro N."/>
            <person name="Ivanova N."/>
            <person name="Kyrpides N."/>
            <person name="Woyke T."/>
        </authorList>
    </citation>
    <scope>NUCLEOTIDE SEQUENCE [LARGE SCALE GENOMIC DNA]</scope>
    <source>
        <strain evidence="3">GAS496</strain>
    </source>
</reference>
<dbReference type="EMBL" id="QJJU01000007">
    <property type="protein sequence ID" value="PXX08766.1"/>
    <property type="molecule type" value="Genomic_DNA"/>
</dbReference>
<evidence type="ECO:0000313" key="2">
    <source>
        <dbReference type="EMBL" id="PXX08766.1"/>
    </source>
</evidence>
<dbReference type="Proteomes" id="UP000247781">
    <property type="component" value="Unassembled WGS sequence"/>
</dbReference>
<name>A0A318HH62_9MYCO</name>
<dbReference type="OrthoDB" id="4390288at2"/>
<protein>
    <recommendedName>
        <fullName evidence="4">DUF559 domain-containing protein</fullName>
    </recommendedName>
</protein>
<organism evidence="2 3">
    <name type="scientific">Mycolicibacterium moriokaense</name>
    <dbReference type="NCBI Taxonomy" id="39691"/>
    <lineage>
        <taxon>Bacteria</taxon>
        <taxon>Bacillati</taxon>
        <taxon>Actinomycetota</taxon>
        <taxon>Actinomycetes</taxon>
        <taxon>Mycobacteriales</taxon>
        <taxon>Mycobacteriaceae</taxon>
        <taxon>Mycolicibacterium</taxon>
    </lineage>
</organism>
<proteinExistence type="predicted"/>
<evidence type="ECO:0000313" key="3">
    <source>
        <dbReference type="Proteomes" id="UP000247781"/>
    </source>
</evidence>